<evidence type="ECO:0000313" key="2">
    <source>
        <dbReference type="EMBL" id="GIY11354.1"/>
    </source>
</evidence>
<accession>A0AAV4QRB9</accession>
<organism evidence="2 3">
    <name type="scientific">Caerostris darwini</name>
    <dbReference type="NCBI Taxonomy" id="1538125"/>
    <lineage>
        <taxon>Eukaryota</taxon>
        <taxon>Metazoa</taxon>
        <taxon>Ecdysozoa</taxon>
        <taxon>Arthropoda</taxon>
        <taxon>Chelicerata</taxon>
        <taxon>Arachnida</taxon>
        <taxon>Araneae</taxon>
        <taxon>Araneomorphae</taxon>
        <taxon>Entelegynae</taxon>
        <taxon>Araneoidea</taxon>
        <taxon>Araneidae</taxon>
        <taxon>Caerostris</taxon>
    </lineage>
</organism>
<gene>
    <name evidence="2" type="ORF">CDAR_535581</name>
</gene>
<dbReference type="AlphaFoldDB" id="A0AAV4QRB9"/>
<evidence type="ECO:0000313" key="3">
    <source>
        <dbReference type="Proteomes" id="UP001054837"/>
    </source>
</evidence>
<sequence>MLFRCWISGLSKVWNVVQRFVESNQFKLGRILPGINTNDLKFVMIIDLMYGGFSISQLVLNKGNNDRVHLPGSLRIYMGRVILRTLRPTNISVPCNKPKLIEVCIAESVAGSPGGVQVRRRPGQVGEAHPHLVSVTR</sequence>
<name>A0AAV4QRB9_9ARAC</name>
<keyword evidence="3" id="KW-1185">Reference proteome</keyword>
<dbReference type="Proteomes" id="UP001054837">
    <property type="component" value="Unassembled WGS sequence"/>
</dbReference>
<proteinExistence type="predicted"/>
<dbReference type="EMBL" id="BPLQ01004902">
    <property type="protein sequence ID" value="GIY11354.1"/>
    <property type="molecule type" value="Genomic_DNA"/>
</dbReference>
<comment type="caution">
    <text evidence="2">The sequence shown here is derived from an EMBL/GenBank/DDBJ whole genome shotgun (WGS) entry which is preliminary data.</text>
</comment>
<reference evidence="2 3" key="1">
    <citation type="submission" date="2021-06" db="EMBL/GenBank/DDBJ databases">
        <title>Caerostris darwini draft genome.</title>
        <authorList>
            <person name="Kono N."/>
            <person name="Arakawa K."/>
        </authorList>
    </citation>
    <scope>NUCLEOTIDE SEQUENCE [LARGE SCALE GENOMIC DNA]</scope>
</reference>
<evidence type="ECO:0000256" key="1">
    <source>
        <dbReference type="SAM" id="MobiDB-lite"/>
    </source>
</evidence>
<protein>
    <submittedName>
        <fullName evidence="2">Uncharacterized protein</fullName>
    </submittedName>
</protein>
<feature type="region of interest" description="Disordered" evidence="1">
    <location>
        <begin position="115"/>
        <end position="137"/>
    </location>
</feature>